<dbReference type="AlphaFoldDB" id="A0A6G4XTZ5"/>
<protein>
    <submittedName>
        <fullName evidence="4">Carbohydrate-binding protein</fullName>
    </submittedName>
</protein>
<feature type="transmembrane region" description="Helical" evidence="2">
    <location>
        <begin position="122"/>
        <end position="142"/>
    </location>
</feature>
<dbReference type="PROSITE" id="PS51175">
    <property type="entry name" value="CBM6"/>
    <property type="match status" value="1"/>
</dbReference>
<evidence type="ECO:0000256" key="2">
    <source>
        <dbReference type="SAM" id="Phobius"/>
    </source>
</evidence>
<evidence type="ECO:0000313" key="4">
    <source>
        <dbReference type="EMBL" id="NGO80672.1"/>
    </source>
</evidence>
<dbReference type="Proteomes" id="UP000481109">
    <property type="component" value="Unassembled WGS sequence"/>
</dbReference>
<dbReference type="Gene3D" id="2.60.120.260">
    <property type="entry name" value="Galactose-binding domain-like"/>
    <property type="match status" value="1"/>
</dbReference>
<organism evidence="4 5">
    <name type="scientific">Streptomyces mesophilus</name>
    <dbReference type="NCBI Taxonomy" id="1775132"/>
    <lineage>
        <taxon>Bacteria</taxon>
        <taxon>Bacillati</taxon>
        <taxon>Actinomycetota</taxon>
        <taxon>Actinomycetes</taxon>
        <taxon>Kitasatosporales</taxon>
        <taxon>Streptomycetaceae</taxon>
        <taxon>Streptomyces</taxon>
    </lineage>
</organism>
<gene>
    <name evidence="4" type="ORF">G6045_34195</name>
</gene>
<dbReference type="InterPro" id="IPR005084">
    <property type="entry name" value="CBM6"/>
</dbReference>
<dbReference type="EMBL" id="JAAKZW010000238">
    <property type="protein sequence ID" value="NGO80672.1"/>
    <property type="molecule type" value="Genomic_DNA"/>
</dbReference>
<feature type="domain" description="CBM6" evidence="3">
    <location>
        <begin position="183"/>
        <end position="315"/>
    </location>
</feature>
<dbReference type="RefSeq" id="WP_165336091.1">
    <property type="nucleotide sequence ID" value="NZ_JAAKZW010000238.1"/>
</dbReference>
<keyword evidence="2" id="KW-0472">Membrane</keyword>
<dbReference type="SUPFAM" id="SSF49785">
    <property type="entry name" value="Galactose-binding domain-like"/>
    <property type="match status" value="1"/>
</dbReference>
<evidence type="ECO:0000256" key="1">
    <source>
        <dbReference type="SAM" id="MobiDB-lite"/>
    </source>
</evidence>
<feature type="region of interest" description="Disordered" evidence="1">
    <location>
        <begin position="143"/>
        <end position="181"/>
    </location>
</feature>
<feature type="compositionally biased region" description="Basic and acidic residues" evidence="1">
    <location>
        <begin position="170"/>
        <end position="181"/>
    </location>
</feature>
<sequence>MTTPGDNGARTPEEEDPFGYLYADGQAAGATPPPGGGGYGYPGRSSYNQVRTVGERQYGQQPQQAYGQQAPQGYGQPAPQGYDAHYSAPETYPGDATRTMSSQQSSHGGGGGRGRGPNSKGLMIGAVAVVAAVVVGIGIAMLGGDDDKDPQAGSGGDGGTTAGESVKPSEPAENKDDKPIELPKTDAKVLQLTAPAVTASDVKGSKAGTYVAGFNQVGAALTWQIDGFEKAGSYSLRVTYGVPGEDTTGTLTVNGNKQTRPLNMKNFANAKAGDWEKGWTSTYAVVQLKKGTNIITLSCEQSDKCNANIDQMWLVKGTNG</sequence>
<evidence type="ECO:0000313" key="5">
    <source>
        <dbReference type="Proteomes" id="UP000481109"/>
    </source>
</evidence>
<name>A0A6G4XTZ5_9ACTN</name>
<keyword evidence="2" id="KW-1133">Transmembrane helix</keyword>
<feature type="compositionally biased region" description="Low complexity" evidence="1">
    <location>
        <begin position="57"/>
        <end position="82"/>
    </location>
</feature>
<dbReference type="GO" id="GO:0030246">
    <property type="term" value="F:carbohydrate binding"/>
    <property type="evidence" value="ECO:0007669"/>
    <property type="project" value="InterPro"/>
</dbReference>
<feature type="region of interest" description="Disordered" evidence="1">
    <location>
        <begin position="1"/>
        <end position="117"/>
    </location>
</feature>
<proteinExistence type="predicted"/>
<evidence type="ECO:0000259" key="3">
    <source>
        <dbReference type="PROSITE" id="PS51175"/>
    </source>
</evidence>
<comment type="caution">
    <text evidence="4">The sequence shown here is derived from an EMBL/GenBank/DDBJ whole genome shotgun (WGS) entry which is preliminary data.</text>
</comment>
<reference evidence="4 5" key="1">
    <citation type="submission" date="2020-02" db="EMBL/GenBank/DDBJ databases">
        <title>Whole-genome analyses of novel actinobacteria.</title>
        <authorList>
            <person name="Sahin N."/>
            <person name="Tokatli A."/>
        </authorList>
    </citation>
    <scope>NUCLEOTIDE SEQUENCE [LARGE SCALE GENOMIC DNA]</scope>
    <source>
        <strain evidence="4 5">YC504</strain>
    </source>
</reference>
<keyword evidence="2" id="KW-0812">Transmembrane</keyword>
<keyword evidence="5" id="KW-1185">Reference proteome</keyword>
<dbReference type="InterPro" id="IPR008979">
    <property type="entry name" value="Galactose-bd-like_sf"/>
</dbReference>
<accession>A0A6G4XTZ5</accession>